<keyword evidence="2" id="KW-0732">Signal</keyword>
<dbReference type="AlphaFoldDB" id="A0A292PYK5"/>
<reference evidence="3" key="1">
    <citation type="submission" date="2015-10" db="EMBL/GenBank/DDBJ databases">
        <authorList>
            <person name="Regsiter A."/>
            <person name="william w."/>
        </authorList>
    </citation>
    <scope>NUCLEOTIDE SEQUENCE</scope>
    <source>
        <strain evidence="3">Montdore</strain>
    </source>
</reference>
<sequence>MRRVSAYAVLCLGAAVAHIGSANNLPSSPRLVDTDNHAPGTGPYQLTPVVVRHDENDDPLVPEIPNEELYYGNDPFYLDDFEPRNIAAPAPDDSESSPSIDGGFGLAPKARRKRAAPRVGGIPKPSLPPPAPNPAATATDVSEEVAISEIGILVDDTKASLIPKICRSREFQPTMENYWVSGTDTFLRDYSRDNQGSTNYQKDGLFRSLAKMYLGEHTNLECSFRGGTFTGRKCKISCSDVLKCVNNPELGRKVYFSLAAAVGFSEVMGVMHDSFSLIPERLISMIGLMPQLEYTFGKLGVQDMLRSEAQFFLKSLHHAVVGAAPWHTVEKVSEGADASLARAKSDYDSAIQVYGMVEGGNDPYKWDKLFDPHYEMSISDLDLPHSDAAGYVLEDSSTSAEGWHGKTVERAKHVLLDLVAFIRSINSGELDMARESGYSVLESLFDRIGDSMGSGMDFLSAEVPQQVASRTKTGIAQAVEEILLGKSIDSDGSTNLSKLLSYGNYLPLGYKPNVSKLKNANPAEKLSKNIFMRLFNLSFEGKKHYISCTKDTQRRSTPKKDTPGPRSACERDNSGPQNLKACVEGYACYMYRWSERDLSYLSHNKSPKGMEKWDEPPFNISAEVSSATFLSLVHLLTGNYHPQNIITSSVQSLLQELGRGEGRGSLDEILKATEGGLISLGDPSIPGLFRLPVCFSRYNWNAQVTGWGILSDTDPNCPAKNFPCHCGPWGLETESVWREMGVGQGKKRGNYAQNLCPRQISRKVEDPVERYMAYCALDIRRNTFTTRVNGPFKYSGKDKYCVVFQGIIELKGYESIEDMDPEVKFAFACKIKKGGKGCSMYGRMFDGLWEEALDAGYLSPKNGPKKPS</sequence>
<dbReference type="EMBL" id="LN890987">
    <property type="protein sequence ID" value="CUS12656.1"/>
    <property type="molecule type" value="Genomic_DNA"/>
</dbReference>
<evidence type="ECO:0000256" key="1">
    <source>
        <dbReference type="SAM" id="MobiDB-lite"/>
    </source>
</evidence>
<feature type="region of interest" description="Disordered" evidence="1">
    <location>
        <begin position="549"/>
        <end position="575"/>
    </location>
</feature>
<evidence type="ECO:0000313" key="3">
    <source>
        <dbReference type="EMBL" id="CUS12656.1"/>
    </source>
</evidence>
<accession>A0A292PYK5</accession>
<feature type="compositionally biased region" description="Low complexity" evidence="1">
    <location>
        <begin position="86"/>
        <end position="101"/>
    </location>
</feature>
<name>A0A292PYK5_9PEZI</name>
<feature type="region of interest" description="Disordered" evidence="1">
    <location>
        <begin position="23"/>
        <end position="44"/>
    </location>
</feature>
<feature type="compositionally biased region" description="Basic and acidic residues" evidence="1">
    <location>
        <begin position="551"/>
        <end position="573"/>
    </location>
</feature>
<feature type="region of interest" description="Disordered" evidence="1">
    <location>
        <begin position="82"/>
        <end position="140"/>
    </location>
</feature>
<keyword evidence="4" id="KW-1185">Reference proteome</keyword>
<proteinExistence type="predicted"/>
<feature type="signal peptide" evidence="2">
    <location>
        <begin position="1"/>
        <end position="22"/>
    </location>
</feature>
<evidence type="ECO:0000313" key="4">
    <source>
        <dbReference type="Proteomes" id="UP001412239"/>
    </source>
</evidence>
<protein>
    <submittedName>
        <fullName evidence="3">Uncharacterized protein</fullName>
    </submittedName>
</protein>
<organism evidence="3 4">
    <name type="scientific">Tuber aestivum</name>
    <name type="common">summer truffle</name>
    <dbReference type="NCBI Taxonomy" id="59557"/>
    <lineage>
        <taxon>Eukaryota</taxon>
        <taxon>Fungi</taxon>
        <taxon>Dikarya</taxon>
        <taxon>Ascomycota</taxon>
        <taxon>Pezizomycotina</taxon>
        <taxon>Pezizomycetes</taxon>
        <taxon>Pezizales</taxon>
        <taxon>Tuberaceae</taxon>
        <taxon>Tuber</taxon>
    </lineage>
</organism>
<gene>
    <name evidence="3" type="ORF">GSTUAT00003268001</name>
</gene>
<feature type="chain" id="PRO_5012268263" evidence="2">
    <location>
        <begin position="23"/>
        <end position="868"/>
    </location>
</feature>
<evidence type="ECO:0000256" key="2">
    <source>
        <dbReference type="SAM" id="SignalP"/>
    </source>
</evidence>
<dbReference type="Proteomes" id="UP001412239">
    <property type="component" value="Unassembled WGS sequence"/>
</dbReference>